<organism evidence="3 4">
    <name type="scientific">Neoroseomonas lacus</name>
    <dbReference type="NCBI Taxonomy" id="287609"/>
    <lineage>
        <taxon>Bacteria</taxon>
        <taxon>Pseudomonadati</taxon>
        <taxon>Pseudomonadota</taxon>
        <taxon>Alphaproteobacteria</taxon>
        <taxon>Acetobacterales</taxon>
        <taxon>Acetobacteraceae</taxon>
        <taxon>Neoroseomonas</taxon>
    </lineage>
</organism>
<keyword evidence="4" id="KW-1185">Reference proteome</keyword>
<protein>
    <recommendedName>
        <fullName evidence="5">DUF403 domain-containing protein</fullName>
    </recommendedName>
</protein>
<feature type="domain" description="Circularly permuted ATP-grasp type 2" evidence="2">
    <location>
        <begin position="74"/>
        <end position="441"/>
    </location>
</feature>
<dbReference type="InterPro" id="IPR051680">
    <property type="entry name" value="ATP-dep_Glu-Cys_Ligase-2"/>
</dbReference>
<dbReference type="Proteomes" id="UP000661507">
    <property type="component" value="Unassembled WGS sequence"/>
</dbReference>
<evidence type="ECO:0000313" key="3">
    <source>
        <dbReference type="EMBL" id="GGI98689.1"/>
    </source>
</evidence>
<evidence type="ECO:0000259" key="1">
    <source>
        <dbReference type="Pfam" id="PF04168"/>
    </source>
</evidence>
<sequence>MADQEDVTPIDEMVDGRGGVRAHWRPLLGTLGGMGEGALAERARRLDRAFEDEGIAGVLPGAKRDAAWRCDPLPLVLSAAEFATLEAGIIQRARLLEALLADLYGPQDMLAEGLLPPELVFANRGFLRACHSAGATPPRPLLHLYAVDLVRGPDGYWRVLADRTSAPAGPGMARENRRLLGRVMPEAFRGTQVRSMRPFFDLWQDALQRLAPPEVGDPAVALLTRGSQAPRWFEDMLLSRELSCALVECGDLTVRGGRLFLKTLQGLQRVDVLLSRVDGAALDPLEMTGSGTAGVPGLLDAARSGVVRILNAPGAALAEAPALAAFLPALSRRLLGEALELPSVETIWLGEPGAAERVARESGWLLRRATDGAMPAAAEAAAAALAARAAPATYAAARVPPPSLVPCVAAEGLEPRPLVLRMFAMFDGTQWQVMPGGLARIGQGATLGGALPPQGLSKDVWVISDEGSDIIGPAPAHLPPMRIRRTPGALPSRVADNLFWLGRYTERLERAARLVRATQARIARGVVLPREAAEVSALARCLAHAGFDGAEEVTGSAAAQALPSVIAAALRDDGALTSLGERIADLTLRVRDRLTADMYATFTLTLRAARAEMDQAGDNLESISRAMIAVLRFATAVAGVAAENMVRGGAWLFLDLGRRVERAQAIASEVGFALDEPPARIEGGLRLMLELCDSVITYRSRYLTVLQPAPALDLVLADGSNPRALAFQLEAISRNLSEVTTADDTTLPDEAASLLAEAEAIVAELVDATDQAVAAANLPPRLEAMANRIAALSDGVTRRYFALLPAAQTLGMEGAEPALRGAA</sequence>
<comment type="caution">
    <text evidence="3">The sequence shown here is derived from an EMBL/GenBank/DDBJ whole genome shotgun (WGS) entry which is preliminary data.</text>
</comment>
<dbReference type="Pfam" id="PF14403">
    <property type="entry name" value="CP_ATPgrasp_2"/>
    <property type="match status" value="1"/>
</dbReference>
<dbReference type="EMBL" id="BMKW01000001">
    <property type="protein sequence ID" value="GGI98689.1"/>
    <property type="molecule type" value="Genomic_DNA"/>
</dbReference>
<dbReference type="Pfam" id="PF04168">
    <property type="entry name" value="Alpha-E"/>
    <property type="match status" value="1"/>
</dbReference>
<evidence type="ECO:0000259" key="2">
    <source>
        <dbReference type="Pfam" id="PF14403"/>
    </source>
</evidence>
<dbReference type="InterPro" id="IPR007296">
    <property type="entry name" value="DUF403"/>
</dbReference>
<name>A0A917K5K0_9PROT</name>
<feature type="domain" description="DUF403" evidence="1">
    <location>
        <begin position="490"/>
        <end position="801"/>
    </location>
</feature>
<dbReference type="Gene3D" id="3.40.50.11290">
    <property type="match status" value="1"/>
</dbReference>
<dbReference type="SUPFAM" id="SSF56059">
    <property type="entry name" value="Glutathione synthetase ATP-binding domain-like"/>
    <property type="match status" value="1"/>
</dbReference>
<dbReference type="RefSeq" id="WP_188965028.1">
    <property type="nucleotide sequence ID" value="NZ_BMKW01000001.1"/>
</dbReference>
<reference evidence="3" key="1">
    <citation type="journal article" date="2014" name="Int. J. Syst. Evol. Microbiol.">
        <title>Complete genome sequence of Corynebacterium casei LMG S-19264T (=DSM 44701T), isolated from a smear-ripened cheese.</title>
        <authorList>
            <consortium name="US DOE Joint Genome Institute (JGI-PGF)"/>
            <person name="Walter F."/>
            <person name="Albersmeier A."/>
            <person name="Kalinowski J."/>
            <person name="Ruckert C."/>
        </authorList>
    </citation>
    <scope>NUCLEOTIDE SEQUENCE</scope>
    <source>
        <strain evidence="3">CGMCC 1.3617</strain>
    </source>
</reference>
<accession>A0A917K5K0</accession>
<dbReference type="PANTHER" id="PTHR34595">
    <property type="entry name" value="BLR5612 PROTEIN"/>
    <property type="match status" value="1"/>
</dbReference>
<proteinExistence type="predicted"/>
<reference evidence="3" key="2">
    <citation type="submission" date="2020-09" db="EMBL/GenBank/DDBJ databases">
        <authorList>
            <person name="Sun Q."/>
            <person name="Zhou Y."/>
        </authorList>
    </citation>
    <scope>NUCLEOTIDE SEQUENCE</scope>
    <source>
        <strain evidence="3">CGMCC 1.3617</strain>
    </source>
</reference>
<dbReference type="PANTHER" id="PTHR34595:SF2">
    <property type="entry name" value="BLR2978 PROTEIN"/>
    <property type="match status" value="1"/>
</dbReference>
<gene>
    <name evidence="3" type="ORF">GCM10011320_01810</name>
</gene>
<evidence type="ECO:0000313" key="4">
    <source>
        <dbReference type="Proteomes" id="UP000661507"/>
    </source>
</evidence>
<dbReference type="AlphaFoldDB" id="A0A917K5K0"/>
<evidence type="ECO:0008006" key="5">
    <source>
        <dbReference type="Google" id="ProtNLM"/>
    </source>
</evidence>
<dbReference type="InterPro" id="IPR025841">
    <property type="entry name" value="CP_ATPgrasp_2"/>
</dbReference>